<name>A0A915PSS8_9BILA</name>
<dbReference type="Proteomes" id="UP000887581">
    <property type="component" value="Unplaced"/>
</dbReference>
<evidence type="ECO:0000256" key="1">
    <source>
        <dbReference type="SAM" id="MobiDB-lite"/>
    </source>
</evidence>
<dbReference type="AlphaFoldDB" id="A0A915PSS8"/>
<evidence type="ECO:0000313" key="2">
    <source>
        <dbReference type="Proteomes" id="UP000887581"/>
    </source>
</evidence>
<reference evidence="3" key="1">
    <citation type="submission" date="2022-11" db="UniProtKB">
        <authorList>
            <consortium name="WormBaseParasite"/>
        </authorList>
    </citation>
    <scope>IDENTIFICATION</scope>
</reference>
<organism evidence="2 3">
    <name type="scientific">Setaria digitata</name>
    <dbReference type="NCBI Taxonomy" id="48799"/>
    <lineage>
        <taxon>Eukaryota</taxon>
        <taxon>Metazoa</taxon>
        <taxon>Ecdysozoa</taxon>
        <taxon>Nematoda</taxon>
        <taxon>Chromadorea</taxon>
        <taxon>Rhabditida</taxon>
        <taxon>Spirurina</taxon>
        <taxon>Spiruromorpha</taxon>
        <taxon>Filarioidea</taxon>
        <taxon>Setariidae</taxon>
        <taxon>Setaria</taxon>
    </lineage>
</organism>
<sequence length="101" mass="11110">MIRKSAWRMNRLDMNCCGLVWWIIDNCEDGKKGEEKSEWIEPGETGEDEWKDYGAAQCVDVNMKGEEGGRSTSGVDLEGEKGRGAGCTGTSVHADRILGIV</sequence>
<accession>A0A915PSS8</accession>
<proteinExistence type="predicted"/>
<feature type="region of interest" description="Disordered" evidence="1">
    <location>
        <begin position="64"/>
        <end position="88"/>
    </location>
</feature>
<evidence type="ECO:0000313" key="3">
    <source>
        <dbReference type="WBParaSite" id="sdigi.contig289.g7107.t1"/>
    </source>
</evidence>
<dbReference type="WBParaSite" id="sdigi.contig289.g7107.t1">
    <property type="protein sequence ID" value="sdigi.contig289.g7107.t1"/>
    <property type="gene ID" value="sdigi.contig289.g7107"/>
</dbReference>
<keyword evidence="2" id="KW-1185">Reference proteome</keyword>
<protein>
    <submittedName>
        <fullName evidence="3">Uncharacterized protein</fullName>
    </submittedName>
</protein>